<organism evidence="2 3">
    <name type="scientific">Ornithinicoccus hortensis</name>
    <dbReference type="NCBI Taxonomy" id="82346"/>
    <lineage>
        <taxon>Bacteria</taxon>
        <taxon>Bacillati</taxon>
        <taxon>Actinomycetota</taxon>
        <taxon>Actinomycetes</taxon>
        <taxon>Micrococcales</taxon>
        <taxon>Intrasporangiaceae</taxon>
        <taxon>Ornithinicoccus</taxon>
    </lineage>
</organism>
<accession>A0A542YVD3</accession>
<evidence type="ECO:0000256" key="1">
    <source>
        <dbReference type="SAM" id="Phobius"/>
    </source>
</evidence>
<dbReference type="Proteomes" id="UP000319516">
    <property type="component" value="Unassembled WGS sequence"/>
</dbReference>
<comment type="caution">
    <text evidence="2">The sequence shown here is derived from an EMBL/GenBank/DDBJ whole genome shotgun (WGS) entry which is preliminary data.</text>
</comment>
<gene>
    <name evidence="2" type="ORF">FB467_3216</name>
</gene>
<keyword evidence="1" id="KW-0812">Transmembrane</keyword>
<evidence type="ECO:0000313" key="3">
    <source>
        <dbReference type="Proteomes" id="UP000319516"/>
    </source>
</evidence>
<dbReference type="EMBL" id="VFOP01000001">
    <property type="protein sequence ID" value="TQL52048.1"/>
    <property type="molecule type" value="Genomic_DNA"/>
</dbReference>
<proteinExistence type="predicted"/>
<dbReference type="RefSeq" id="WP_141785971.1">
    <property type="nucleotide sequence ID" value="NZ_BAAAIK010000001.1"/>
</dbReference>
<sequence length="115" mass="11993">MSSALTTVPLRAATLDWTTPELLTRFGLPLVLLVVGVALYLWGRRERREARARIGTKGGFGGPPGTLDIGTELGFGVEGRGPDPNAGRAKIRAGTVAAVVGAVLLVAMAVWNLVS</sequence>
<keyword evidence="1" id="KW-1133">Transmembrane helix</keyword>
<reference evidence="2 3" key="1">
    <citation type="submission" date="2019-06" db="EMBL/GenBank/DDBJ databases">
        <title>Sequencing the genomes of 1000 actinobacteria strains.</title>
        <authorList>
            <person name="Klenk H.-P."/>
        </authorList>
    </citation>
    <scope>NUCLEOTIDE SEQUENCE [LARGE SCALE GENOMIC DNA]</scope>
    <source>
        <strain evidence="2 3">DSM 12335</strain>
    </source>
</reference>
<feature type="transmembrane region" description="Helical" evidence="1">
    <location>
        <begin position="26"/>
        <end position="43"/>
    </location>
</feature>
<dbReference type="AlphaFoldDB" id="A0A542YVD3"/>
<protein>
    <submittedName>
        <fullName evidence="2">Uncharacterized protein</fullName>
    </submittedName>
</protein>
<feature type="transmembrane region" description="Helical" evidence="1">
    <location>
        <begin position="93"/>
        <end position="114"/>
    </location>
</feature>
<keyword evidence="1" id="KW-0472">Membrane</keyword>
<keyword evidence="3" id="KW-1185">Reference proteome</keyword>
<name>A0A542YVD3_9MICO</name>
<evidence type="ECO:0000313" key="2">
    <source>
        <dbReference type="EMBL" id="TQL52048.1"/>
    </source>
</evidence>